<evidence type="ECO:0000313" key="2">
    <source>
        <dbReference type="EMBL" id="TVU33602.1"/>
    </source>
</evidence>
<name>A0A5J9VBE8_9POAL</name>
<keyword evidence="1" id="KW-1133">Transmembrane helix</keyword>
<accession>A0A5J9VBE8</accession>
<sequence length="101" mass="11432">MVAKASSSMKNKVLRLLICLVVVLYCHRYGLFPIAFIYMLVGFVFFHYGYGEGGDDRIGYRLDGGEFFPKMRMTVVDAEMAMFVSIGVSVRCISVWDGDPR</sequence>
<protein>
    <submittedName>
        <fullName evidence="2">Uncharacterized protein</fullName>
    </submittedName>
</protein>
<comment type="caution">
    <text evidence="2">The sequence shown here is derived from an EMBL/GenBank/DDBJ whole genome shotgun (WGS) entry which is preliminary data.</text>
</comment>
<gene>
    <name evidence="2" type="ORF">EJB05_25427</name>
</gene>
<dbReference type="EMBL" id="RWGY01000011">
    <property type="protein sequence ID" value="TVU33602.1"/>
    <property type="molecule type" value="Genomic_DNA"/>
</dbReference>
<evidence type="ECO:0000313" key="3">
    <source>
        <dbReference type="Proteomes" id="UP000324897"/>
    </source>
</evidence>
<keyword evidence="1" id="KW-0472">Membrane</keyword>
<feature type="transmembrane region" description="Helical" evidence="1">
    <location>
        <begin position="36"/>
        <end position="53"/>
    </location>
</feature>
<proteinExistence type="predicted"/>
<dbReference type="AlphaFoldDB" id="A0A5J9VBE8"/>
<keyword evidence="3" id="KW-1185">Reference proteome</keyword>
<keyword evidence="1" id="KW-0812">Transmembrane</keyword>
<dbReference type="Proteomes" id="UP000324897">
    <property type="component" value="Chromosome 1"/>
</dbReference>
<feature type="non-terminal residue" evidence="2">
    <location>
        <position position="1"/>
    </location>
</feature>
<evidence type="ECO:0000256" key="1">
    <source>
        <dbReference type="SAM" id="Phobius"/>
    </source>
</evidence>
<reference evidence="2 3" key="1">
    <citation type="journal article" date="2019" name="Sci. Rep.">
        <title>A high-quality genome of Eragrostis curvula grass provides insights into Poaceae evolution and supports new strategies to enhance forage quality.</title>
        <authorList>
            <person name="Carballo J."/>
            <person name="Santos B.A.C.M."/>
            <person name="Zappacosta D."/>
            <person name="Garbus I."/>
            <person name="Selva J.P."/>
            <person name="Gallo C.A."/>
            <person name="Diaz A."/>
            <person name="Albertini E."/>
            <person name="Caccamo M."/>
            <person name="Echenique V."/>
        </authorList>
    </citation>
    <scope>NUCLEOTIDE SEQUENCE [LARGE SCALE GENOMIC DNA]</scope>
    <source>
        <strain evidence="3">cv. Victoria</strain>
        <tissue evidence="2">Leaf</tissue>
    </source>
</reference>
<feature type="transmembrane region" description="Helical" evidence="1">
    <location>
        <begin position="12"/>
        <end position="30"/>
    </location>
</feature>
<organism evidence="2 3">
    <name type="scientific">Eragrostis curvula</name>
    <name type="common">weeping love grass</name>
    <dbReference type="NCBI Taxonomy" id="38414"/>
    <lineage>
        <taxon>Eukaryota</taxon>
        <taxon>Viridiplantae</taxon>
        <taxon>Streptophyta</taxon>
        <taxon>Embryophyta</taxon>
        <taxon>Tracheophyta</taxon>
        <taxon>Spermatophyta</taxon>
        <taxon>Magnoliopsida</taxon>
        <taxon>Liliopsida</taxon>
        <taxon>Poales</taxon>
        <taxon>Poaceae</taxon>
        <taxon>PACMAD clade</taxon>
        <taxon>Chloridoideae</taxon>
        <taxon>Eragrostideae</taxon>
        <taxon>Eragrostidinae</taxon>
        <taxon>Eragrostis</taxon>
    </lineage>
</organism>
<dbReference type="Gramene" id="TVU33602">
    <property type="protein sequence ID" value="TVU33602"/>
    <property type="gene ID" value="EJB05_25427"/>
</dbReference>